<dbReference type="EMBL" id="AP019868">
    <property type="protein sequence ID" value="BBN06611.1"/>
    <property type="molecule type" value="Genomic_DNA"/>
</dbReference>
<feature type="region of interest" description="Disordered" evidence="1">
    <location>
        <begin position="214"/>
        <end position="246"/>
    </location>
</feature>
<proteinExistence type="predicted"/>
<organism evidence="4 5">
    <name type="scientific">Marchantia polymorpha subsp. ruderalis</name>
    <dbReference type="NCBI Taxonomy" id="1480154"/>
    <lineage>
        <taxon>Eukaryota</taxon>
        <taxon>Viridiplantae</taxon>
        <taxon>Streptophyta</taxon>
        <taxon>Embryophyta</taxon>
        <taxon>Marchantiophyta</taxon>
        <taxon>Marchantiopsida</taxon>
        <taxon>Marchantiidae</taxon>
        <taxon>Marchantiales</taxon>
        <taxon>Marchantiaceae</taxon>
        <taxon>Marchantia</taxon>
    </lineage>
</organism>
<keyword evidence="2" id="KW-0472">Membrane</keyword>
<dbReference type="PANTHER" id="PTHR35288">
    <property type="entry name" value="TAIL FIBER"/>
    <property type="match status" value="1"/>
</dbReference>
<feature type="transmembrane region" description="Helical" evidence="2">
    <location>
        <begin position="137"/>
        <end position="156"/>
    </location>
</feature>
<accession>A0A176VG87</accession>
<dbReference type="Proteomes" id="UP000077202">
    <property type="component" value="Unassembled WGS sequence"/>
</dbReference>
<feature type="transmembrane region" description="Helical" evidence="2">
    <location>
        <begin position="185"/>
        <end position="203"/>
    </location>
</feature>
<gene>
    <name evidence="4" type="ORF">AXG93_1976s1310</name>
    <name evidence="3" type="ORF">Mp_3g22520</name>
</gene>
<feature type="compositionally biased region" description="Basic and acidic residues" evidence="1">
    <location>
        <begin position="234"/>
        <end position="246"/>
    </location>
</feature>
<reference evidence="4 5" key="1">
    <citation type="submission" date="2016-03" db="EMBL/GenBank/DDBJ databases">
        <title>Mechanisms controlling the formation of the plant cell surface in tip-growing cells are functionally conserved among land plants.</title>
        <authorList>
            <person name="Honkanen S."/>
            <person name="Jones V.A."/>
            <person name="Morieri G."/>
            <person name="Champion C."/>
            <person name="Hetherington A.J."/>
            <person name="Kelly S."/>
            <person name="Saint-Marcoux D."/>
            <person name="Proust H."/>
            <person name="Prescott H."/>
            <person name="Dolan L."/>
        </authorList>
    </citation>
    <scope>NUCLEOTIDE SEQUENCE [LARGE SCALE GENOMIC DNA]</scope>
    <source>
        <strain evidence="5">cv. Tak-1 and cv. Tak-2</strain>
        <tissue evidence="4">Whole gametophyte</tissue>
    </source>
</reference>
<protein>
    <submittedName>
        <fullName evidence="4">Uncharacterized protein</fullName>
    </submittedName>
</protein>
<dbReference type="EMBL" id="LVLJ01003973">
    <property type="protein sequence ID" value="OAE18925.1"/>
    <property type="molecule type" value="Genomic_DNA"/>
</dbReference>
<keyword evidence="2" id="KW-1133">Transmembrane helix</keyword>
<reference evidence="3" key="2">
    <citation type="journal article" date="2019" name="Curr. Biol.">
        <title>Chromatin organization in early land plants reveals an ancestral association between H3K27me3, transposons, and constitutive heterochromatin.</title>
        <authorList>
            <person name="Montgomery S.A."/>
            <person name="Tanizawa Y."/>
            <person name="Galik B."/>
            <person name="Wang N."/>
            <person name="Ito T."/>
            <person name="Mochizuki T."/>
            <person name="Akimcheva S."/>
            <person name="Bowman J."/>
            <person name="Cognat V."/>
            <person name="Drouard L."/>
            <person name="Ekker H."/>
            <person name="Houng S."/>
            <person name="Kohchi T."/>
            <person name="Lin S."/>
            <person name="Liu L.D."/>
            <person name="Nakamura Y."/>
            <person name="Valeeva L.R."/>
            <person name="Shakirov E.V."/>
            <person name="Shippen D.E."/>
            <person name="Wei W."/>
            <person name="Yagura M."/>
            <person name="Yamaoka S."/>
            <person name="Yamato K.T."/>
            <person name="Liu C."/>
            <person name="Berger F."/>
        </authorList>
    </citation>
    <scope>NUCLEOTIDE SEQUENCE [LARGE SCALE GENOMIC DNA]</scope>
    <source>
        <strain evidence="3">Tak-1</strain>
    </source>
</reference>
<evidence type="ECO:0000313" key="3">
    <source>
        <dbReference type="EMBL" id="BBN06611.1"/>
    </source>
</evidence>
<name>A0A176VG87_MARPO</name>
<keyword evidence="5" id="KW-1185">Reference proteome</keyword>
<evidence type="ECO:0000313" key="6">
    <source>
        <dbReference type="Proteomes" id="UP001162541"/>
    </source>
</evidence>
<feature type="compositionally biased region" description="Low complexity" evidence="1">
    <location>
        <begin position="216"/>
        <end position="233"/>
    </location>
</feature>
<dbReference type="PANTHER" id="PTHR35288:SF3">
    <property type="match status" value="1"/>
</dbReference>
<sequence length="246" mass="27204">MPATKKTASPPALSGWQQRASQFYCLIMMFGFPIFSVPCPKGNCTSPLDVVATHAYVKNLASEDVIKGILYPASTMMKMEVLMTADPQNFSLPQWDQILTTWNLTSDMVEKDGDGDNFEFTIIPNMLTMFEKNGKTLNWEFVGACIICLMGGFFSIAGPNKYSMWGILLVLWYIYQDGGRRSDVVALPMYFLAFICSLGWINFQNFFTLPPDPKKAPATATATPAATAAAATPAEKKAKVESKKKQ</sequence>
<evidence type="ECO:0000256" key="1">
    <source>
        <dbReference type="SAM" id="MobiDB-lite"/>
    </source>
</evidence>
<dbReference type="Proteomes" id="UP001162541">
    <property type="component" value="Chromosome 3"/>
</dbReference>
<evidence type="ECO:0000313" key="5">
    <source>
        <dbReference type="Proteomes" id="UP000077202"/>
    </source>
</evidence>
<dbReference type="AlphaFoldDB" id="A0A176VG87"/>
<keyword evidence="2" id="KW-0812">Transmembrane</keyword>
<evidence type="ECO:0000313" key="4">
    <source>
        <dbReference type="EMBL" id="OAE18925.1"/>
    </source>
</evidence>
<reference evidence="6" key="3">
    <citation type="journal article" date="2020" name="Curr. Biol.">
        <title>Chromatin organization in early land plants reveals an ancestral association between H3K27me3, transposons, and constitutive heterochromatin.</title>
        <authorList>
            <person name="Montgomery S.A."/>
            <person name="Tanizawa Y."/>
            <person name="Galik B."/>
            <person name="Wang N."/>
            <person name="Ito T."/>
            <person name="Mochizuki T."/>
            <person name="Akimcheva S."/>
            <person name="Bowman J.L."/>
            <person name="Cognat V."/>
            <person name="Marechal-Drouard L."/>
            <person name="Ekker H."/>
            <person name="Hong S.F."/>
            <person name="Kohchi T."/>
            <person name="Lin S.S."/>
            <person name="Liu L.D."/>
            <person name="Nakamura Y."/>
            <person name="Valeeva L.R."/>
            <person name="Shakirov E.V."/>
            <person name="Shippen D.E."/>
            <person name="Wei W.L."/>
            <person name="Yagura M."/>
            <person name="Yamaoka S."/>
            <person name="Yamato K.T."/>
            <person name="Liu C."/>
            <person name="Berger F."/>
        </authorList>
    </citation>
    <scope>NUCLEOTIDE SEQUENCE [LARGE SCALE GENOMIC DNA]</scope>
    <source>
        <strain evidence="6">Tak-1</strain>
    </source>
</reference>
<evidence type="ECO:0000256" key="2">
    <source>
        <dbReference type="SAM" id="Phobius"/>
    </source>
</evidence>